<accession>A0A9W8CTS9</accession>
<name>A0A9W8CTS9_9FUNG</name>
<dbReference type="OrthoDB" id="2360774at2759"/>
<dbReference type="AlphaFoldDB" id="A0A9W8CTS9"/>
<evidence type="ECO:0000313" key="2">
    <source>
        <dbReference type="Proteomes" id="UP001143981"/>
    </source>
</evidence>
<dbReference type="EMBL" id="JANBOI010001786">
    <property type="protein sequence ID" value="KAJ1726093.1"/>
    <property type="molecule type" value="Genomic_DNA"/>
</dbReference>
<reference evidence="1" key="1">
    <citation type="submission" date="2022-07" db="EMBL/GenBank/DDBJ databases">
        <title>Phylogenomic reconstructions and comparative analyses of Kickxellomycotina fungi.</title>
        <authorList>
            <person name="Reynolds N.K."/>
            <person name="Stajich J.E."/>
            <person name="Barry K."/>
            <person name="Grigoriev I.V."/>
            <person name="Crous P."/>
            <person name="Smith M.E."/>
        </authorList>
    </citation>
    <scope>NUCLEOTIDE SEQUENCE</scope>
    <source>
        <strain evidence="1">BCRC 34381</strain>
    </source>
</reference>
<protein>
    <submittedName>
        <fullName evidence="1">Uncharacterized protein</fullName>
    </submittedName>
</protein>
<evidence type="ECO:0000313" key="1">
    <source>
        <dbReference type="EMBL" id="KAJ1726093.1"/>
    </source>
</evidence>
<proteinExistence type="predicted"/>
<gene>
    <name evidence="1" type="ORF">LPJ61_005427</name>
</gene>
<comment type="caution">
    <text evidence="1">The sequence shown here is derived from an EMBL/GenBank/DDBJ whole genome shotgun (WGS) entry which is preliminary data.</text>
</comment>
<dbReference type="Gene3D" id="3.90.550.50">
    <property type="match status" value="1"/>
</dbReference>
<dbReference type="Proteomes" id="UP001143981">
    <property type="component" value="Unassembled WGS sequence"/>
</dbReference>
<sequence length="250" mass="29103">MMGLSSRHLRILVALGVAGILATTLILTAPMHAWGTTRPSTHDPTPQRVAESKLLDKLAIIFPVNNNTDMQFYRNTWLRDYLYPVCDWPAPGCKIVCHETSTYHTLDKKTFCFSREMKKYRDKEFFLKLDDDAFVDKDYMIGLISNYTNWDKPVYISDHERTSDHSNSNVDGAMYGNGKFYFFNYKLVECVDVNLKYRGRRNEDAIFGAMVRSGCGEPNVEYVQEDDEFVWHKSYTHKNKYIDLGYIKNH</sequence>
<organism evidence="1 2">
    <name type="scientific">Coemansia biformis</name>
    <dbReference type="NCBI Taxonomy" id="1286918"/>
    <lineage>
        <taxon>Eukaryota</taxon>
        <taxon>Fungi</taxon>
        <taxon>Fungi incertae sedis</taxon>
        <taxon>Zoopagomycota</taxon>
        <taxon>Kickxellomycotina</taxon>
        <taxon>Kickxellomycetes</taxon>
        <taxon>Kickxellales</taxon>
        <taxon>Kickxellaceae</taxon>
        <taxon>Coemansia</taxon>
    </lineage>
</organism>
<keyword evidence="2" id="KW-1185">Reference proteome</keyword>